<reference evidence="6" key="1">
    <citation type="submission" date="2017-11" db="EMBL/GenBank/DDBJ databases">
        <authorList>
            <person name="Lima N.C."/>
            <person name="Parody-Merino A.M."/>
            <person name="Battley P.F."/>
            <person name="Fidler A.E."/>
            <person name="Prosdocimi F."/>
        </authorList>
    </citation>
    <scope>NUCLEOTIDE SEQUENCE [LARGE SCALE GENOMIC DNA]</scope>
</reference>
<dbReference type="GO" id="GO:0007156">
    <property type="term" value="P:homophilic cell adhesion via plasma membrane adhesion molecules"/>
    <property type="evidence" value="ECO:0007669"/>
    <property type="project" value="TreeGrafter"/>
</dbReference>
<dbReference type="InterPro" id="IPR013098">
    <property type="entry name" value="Ig_I-set"/>
</dbReference>
<dbReference type="SMART" id="SM00408">
    <property type="entry name" value="IGc2"/>
    <property type="match status" value="4"/>
</dbReference>
<evidence type="ECO:0000259" key="4">
    <source>
        <dbReference type="PROSITE" id="PS50835"/>
    </source>
</evidence>
<dbReference type="FunFam" id="2.60.40.10:FF:000032">
    <property type="entry name" value="palladin isoform X1"/>
    <property type="match status" value="1"/>
</dbReference>
<dbReference type="GO" id="GO:0005886">
    <property type="term" value="C:plasma membrane"/>
    <property type="evidence" value="ECO:0007669"/>
    <property type="project" value="TreeGrafter"/>
</dbReference>
<dbReference type="InterPro" id="IPR003599">
    <property type="entry name" value="Ig_sub"/>
</dbReference>
<reference evidence="6" key="2">
    <citation type="submission" date="2017-12" db="EMBL/GenBank/DDBJ databases">
        <title>Genome sequence of the Bar-tailed Godwit (Limosa lapponica baueri).</title>
        <authorList>
            <person name="Lima N.C.B."/>
            <person name="Parody-Merino A.M."/>
            <person name="Battley P.F."/>
            <person name="Fidler A.E."/>
            <person name="Prosdocimi F."/>
        </authorList>
    </citation>
    <scope>NUCLEOTIDE SEQUENCE [LARGE SCALE GENOMIC DNA]</scope>
</reference>
<dbReference type="InterPro" id="IPR036179">
    <property type="entry name" value="Ig-like_dom_sf"/>
</dbReference>
<dbReference type="Proteomes" id="UP000233556">
    <property type="component" value="Unassembled WGS sequence"/>
</dbReference>
<evidence type="ECO:0000313" key="5">
    <source>
        <dbReference type="EMBL" id="PKU28399.1"/>
    </source>
</evidence>
<dbReference type="PROSITE" id="PS50835">
    <property type="entry name" value="IG_LIKE"/>
    <property type="match status" value="5"/>
</dbReference>
<feature type="domain" description="Ig-like" evidence="4">
    <location>
        <begin position="170"/>
        <end position="261"/>
    </location>
</feature>
<dbReference type="InterPro" id="IPR050958">
    <property type="entry name" value="Cell_Adh-Cytoskel_Orgn"/>
</dbReference>
<dbReference type="EMBL" id="KZ520776">
    <property type="protein sequence ID" value="PKU28399.1"/>
    <property type="molecule type" value="Genomic_DNA"/>
</dbReference>
<dbReference type="PANTHER" id="PTHR45080:SF8">
    <property type="entry name" value="IG-LIKE DOMAIN-CONTAINING PROTEIN"/>
    <property type="match status" value="1"/>
</dbReference>
<dbReference type="FunFam" id="2.60.40.10:FF:000285">
    <property type="entry name" value="Hemicentin 1"/>
    <property type="match status" value="1"/>
</dbReference>
<proteinExistence type="predicted"/>
<evidence type="ECO:0000256" key="1">
    <source>
        <dbReference type="ARBA" id="ARBA00022729"/>
    </source>
</evidence>
<accession>A0A2I0T3M6</accession>
<dbReference type="GO" id="GO:0030424">
    <property type="term" value="C:axon"/>
    <property type="evidence" value="ECO:0007669"/>
    <property type="project" value="TreeGrafter"/>
</dbReference>
<evidence type="ECO:0000256" key="2">
    <source>
        <dbReference type="ARBA" id="ARBA00023157"/>
    </source>
</evidence>
<dbReference type="OrthoDB" id="6159398at2759"/>
<dbReference type="Pfam" id="PF07679">
    <property type="entry name" value="I-set"/>
    <property type="match status" value="4"/>
</dbReference>
<dbReference type="InterPro" id="IPR003598">
    <property type="entry name" value="Ig_sub2"/>
</dbReference>
<keyword evidence="3" id="KW-0393">Immunoglobulin domain</keyword>
<dbReference type="Pfam" id="PF13927">
    <property type="entry name" value="Ig_3"/>
    <property type="match status" value="1"/>
</dbReference>
<dbReference type="CDD" id="cd00096">
    <property type="entry name" value="Ig"/>
    <property type="match status" value="1"/>
</dbReference>
<dbReference type="Gene3D" id="2.60.40.10">
    <property type="entry name" value="Immunoglobulins"/>
    <property type="match status" value="6"/>
</dbReference>
<feature type="domain" description="Ig-like" evidence="4">
    <location>
        <begin position="309"/>
        <end position="395"/>
    </location>
</feature>
<dbReference type="AlphaFoldDB" id="A0A2I0T3M6"/>
<dbReference type="GO" id="GO:0043025">
    <property type="term" value="C:neuronal cell body"/>
    <property type="evidence" value="ECO:0007669"/>
    <property type="project" value="TreeGrafter"/>
</dbReference>
<protein>
    <submittedName>
        <fullName evidence="5">Hemicentin-2</fullName>
    </submittedName>
</protein>
<keyword evidence="6" id="KW-1185">Reference proteome</keyword>
<dbReference type="SMART" id="SM00409">
    <property type="entry name" value="IG"/>
    <property type="match status" value="5"/>
</dbReference>
<dbReference type="GO" id="GO:0050808">
    <property type="term" value="P:synapse organization"/>
    <property type="evidence" value="ECO:0007669"/>
    <property type="project" value="TreeGrafter"/>
</dbReference>
<name>A0A2I0T3M6_LIMLA</name>
<dbReference type="GO" id="GO:0008046">
    <property type="term" value="F:axon guidance receptor activity"/>
    <property type="evidence" value="ECO:0007669"/>
    <property type="project" value="TreeGrafter"/>
</dbReference>
<evidence type="ECO:0000256" key="3">
    <source>
        <dbReference type="ARBA" id="ARBA00023319"/>
    </source>
</evidence>
<keyword evidence="2" id="KW-1015">Disulfide bond</keyword>
<dbReference type="InterPro" id="IPR007110">
    <property type="entry name" value="Ig-like_dom"/>
</dbReference>
<dbReference type="FunFam" id="2.60.40.10:FF:000503">
    <property type="entry name" value="Hemicentin 1"/>
    <property type="match status" value="1"/>
</dbReference>
<sequence length="475" mass="49489">MVAEGSDVTFTCEATGSPAPAVTWMKDGKPLAWQSNHVSGGPRLSLVAVGPADAGVYSCLAANEVGEVSKAFHLLVSEPPRIEAASQPTEMSIAVGTPLELTCVVTGVPVPTVTWEKDGRLLAGPWLVSGNESTFHIESTKVADAGLYTCLAASPAGEDSRSFHVSIQAPLSIANVGETQSITAVAGGQLILECPEDTVPPPHIEWHREGSPLQEDARRQVLAEGRFLQIQAVGAADGGEYSCRATNALGDTSLRIRVEVHGPRLKVLPNGQLHLLRASPGDAGTYLCMARNPSGTAAGRTRLIVQVPPVIAAGPAELAVLEGLEVLLPCAAHGVPEPRVSWSREGAPVRGGGGKATVLPSGELLLQDVQEGDAGIYSCTAVNSAGRAVRRLSLSIHTLPTFTRLPGDVTLSRGERLELVCAAAGSPQPRITWMANGQLVTAGPCLRFLGGFAPHRWCVGAERLEHPAAGGSHPC</sequence>
<feature type="domain" description="Ig-like" evidence="4">
    <location>
        <begin position="1"/>
        <end position="77"/>
    </location>
</feature>
<dbReference type="FunFam" id="2.60.40.10:FF:000186">
    <property type="entry name" value="Hemicentin 1"/>
    <property type="match status" value="1"/>
</dbReference>
<dbReference type="SUPFAM" id="SSF48726">
    <property type="entry name" value="Immunoglobulin"/>
    <property type="match status" value="6"/>
</dbReference>
<evidence type="ECO:0000313" key="6">
    <source>
        <dbReference type="Proteomes" id="UP000233556"/>
    </source>
</evidence>
<keyword evidence="1" id="KW-0732">Signal</keyword>
<dbReference type="PANTHER" id="PTHR45080">
    <property type="entry name" value="CONTACTIN 5"/>
    <property type="match status" value="1"/>
</dbReference>
<organism evidence="5 6">
    <name type="scientific">Limosa lapponica baueri</name>
    <dbReference type="NCBI Taxonomy" id="1758121"/>
    <lineage>
        <taxon>Eukaryota</taxon>
        <taxon>Metazoa</taxon>
        <taxon>Chordata</taxon>
        <taxon>Craniata</taxon>
        <taxon>Vertebrata</taxon>
        <taxon>Euteleostomi</taxon>
        <taxon>Archelosauria</taxon>
        <taxon>Archosauria</taxon>
        <taxon>Dinosauria</taxon>
        <taxon>Saurischia</taxon>
        <taxon>Theropoda</taxon>
        <taxon>Coelurosauria</taxon>
        <taxon>Aves</taxon>
        <taxon>Neognathae</taxon>
        <taxon>Neoaves</taxon>
        <taxon>Charadriiformes</taxon>
        <taxon>Scolopacidae</taxon>
        <taxon>Limosa</taxon>
    </lineage>
</organism>
<feature type="domain" description="Ig-like" evidence="4">
    <location>
        <begin position="400"/>
        <end position="475"/>
    </location>
</feature>
<gene>
    <name evidence="5" type="ORF">llap_21297</name>
</gene>
<feature type="domain" description="Ig-like" evidence="4">
    <location>
        <begin position="80"/>
        <end position="166"/>
    </location>
</feature>
<dbReference type="InterPro" id="IPR013783">
    <property type="entry name" value="Ig-like_fold"/>
</dbReference>